<dbReference type="PANTHER" id="PTHR36482:SF5">
    <property type="entry name" value="23 KDA JASMONATE-INDUCED PROTEIN-LIKE"/>
    <property type="match status" value="1"/>
</dbReference>
<keyword evidence="1" id="KW-0862">Zinc</keyword>
<dbReference type="GO" id="GO:0008270">
    <property type="term" value="F:zinc ion binding"/>
    <property type="evidence" value="ECO:0007669"/>
    <property type="project" value="UniProtKB-KW"/>
</dbReference>
<name>A0A978UN22_ZIZJJ</name>
<dbReference type="InterPro" id="IPR025836">
    <property type="entry name" value="Zn_knuckle_CX2CX4HX4C"/>
</dbReference>
<reference evidence="3" key="1">
    <citation type="journal article" date="2021" name="Front. Plant Sci.">
        <title>Chromosome-Scale Genome Assembly for Chinese Sour Jujube and Insights Into Its Genome Evolution and Domestication Signature.</title>
        <authorList>
            <person name="Shen L.-Y."/>
            <person name="Luo H."/>
            <person name="Wang X.-L."/>
            <person name="Wang X.-M."/>
            <person name="Qiu X.-J."/>
            <person name="Liu H."/>
            <person name="Zhou S.-S."/>
            <person name="Jia K.-H."/>
            <person name="Nie S."/>
            <person name="Bao Y.-T."/>
            <person name="Zhang R.-G."/>
            <person name="Yun Q.-Z."/>
            <person name="Chai Y.-H."/>
            <person name="Lu J.-Y."/>
            <person name="Li Y."/>
            <person name="Zhao S.-W."/>
            <person name="Mao J.-F."/>
            <person name="Jia S.-G."/>
            <person name="Mao Y.-M."/>
        </authorList>
    </citation>
    <scope>NUCLEOTIDE SEQUENCE</scope>
    <source>
        <strain evidence="3">AT0</strain>
        <tissue evidence="3">Leaf</tissue>
    </source>
</reference>
<dbReference type="Pfam" id="PF14392">
    <property type="entry name" value="zf-CCHC_4"/>
    <property type="match status" value="1"/>
</dbReference>
<sequence>MGVFGNPVTDETLEGLPRYDGKQIGPIDRARVALNWKNAEGKDVRALQHAENLMEKCGVDVATLCLIYNATGGTVEYSGHKDWEGHLGAAPYPIMIENGQWGVFLHLQNPGSDAGCVGAVVYRGTNAENEDCDWMLAWRLRKDTNDNRFTYERLAEFCYGCGKIGHGRSSCQTTPQEGLNAEGDLYGPWLRAELDAYIVFSEHNYLRRVEIPRREIFDTFTKDVNVDPNNHAEDGAANESSE</sequence>
<protein>
    <recommendedName>
        <fullName evidence="2">CCHC-type domain-containing protein</fullName>
    </recommendedName>
</protein>
<dbReference type="EMBL" id="JAEACU010000010">
    <property type="protein sequence ID" value="KAH7516224.1"/>
    <property type="molecule type" value="Genomic_DNA"/>
</dbReference>
<organism evidence="3 4">
    <name type="scientific">Ziziphus jujuba var. spinosa</name>
    <dbReference type="NCBI Taxonomy" id="714518"/>
    <lineage>
        <taxon>Eukaryota</taxon>
        <taxon>Viridiplantae</taxon>
        <taxon>Streptophyta</taxon>
        <taxon>Embryophyta</taxon>
        <taxon>Tracheophyta</taxon>
        <taxon>Spermatophyta</taxon>
        <taxon>Magnoliopsida</taxon>
        <taxon>eudicotyledons</taxon>
        <taxon>Gunneridae</taxon>
        <taxon>Pentapetalae</taxon>
        <taxon>rosids</taxon>
        <taxon>fabids</taxon>
        <taxon>Rosales</taxon>
        <taxon>Rhamnaceae</taxon>
        <taxon>Paliureae</taxon>
        <taxon>Ziziphus</taxon>
    </lineage>
</organism>
<evidence type="ECO:0000313" key="4">
    <source>
        <dbReference type="Proteomes" id="UP000813462"/>
    </source>
</evidence>
<evidence type="ECO:0000259" key="2">
    <source>
        <dbReference type="PROSITE" id="PS50158"/>
    </source>
</evidence>
<evidence type="ECO:0000256" key="1">
    <source>
        <dbReference type="PROSITE-ProRule" id="PRU00047"/>
    </source>
</evidence>
<dbReference type="PROSITE" id="PS50158">
    <property type="entry name" value="ZF_CCHC"/>
    <property type="match status" value="1"/>
</dbReference>
<dbReference type="InterPro" id="IPR049065">
    <property type="entry name" value="Nakanori"/>
</dbReference>
<dbReference type="AlphaFoldDB" id="A0A978UN22"/>
<keyword evidence="1" id="KW-0863">Zinc-finger</keyword>
<dbReference type="GO" id="GO:0003676">
    <property type="term" value="F:nucleic acid binding"/>
    <property type="evidence" value="ECO:0007669"/>
    <property type="project" value="InterPro"/>
</dbReference>
<evidence type="ECO:0000313" key="3">
    <source>
        <dbReference type="EMBL" id="KAH7516224.1"/>
    </source>
</evidence>
<dbReference type="Pfam" id="PF21230">
    <property type="entry name" value="Nakanori"/>
    <property type="match status" value="1"/>
</dbReference>
<comment type="caution">
    <text evidence="3">The sequence shown here is derived from an EMBL/GenBank/DDBJ whole genome shotgun (WGS) entry which is preliminary data.</text>
</comment>
<dbReference type="PANTHER" id="PTHR36482">
    <property type="entry name" value="OSJNBA0024J22.15 PROTEIN"/>
    <property type="match status" value="1"/>
</dbReference>
<dbReference type="InterPro" id="IPR001878">
    <property type="entry name" value="Znf_CCHC"/>
</dbReference>
<proteinExistence type="predicted"/>
<feature type="domain" description="CCHC-type" evidence="2">
    <location>
        <begin position="158"/>
        <end position="171"/>
    </location>
</feature>
<keyword evidence="1" id="KW-0479">Metal-binding</keyword>
<accession>A0A978UN22</accession>
<dbReference type="InterPro" id="IPR053085">
    <property type="entry name" value="Jasmonate-induced_protein"/>
</dbReference>
<gene>
    <name evidence="3" type="ORF">FEM48_Zijuj10G0112600</name>
</gene>
<dbReference type="Proteomes" id="UP000813462">
    <property type="component" value="Unassembled WGS sequence"/>
</dbReference>